<reference evidence="2 5" key="2">
    <citation type="submission" date="2023-03" db="EMBL/GenBank/DDBJ databases">
        <authorList>
            <person name="Shen W."/>
            <person name="Cai J."/>
        </authorList>
    </citation>
    <scope>NUCLEOTIDE SEQUENCE [LARGE SCALE GENOMIC DNA]</scope>
    <source>
        <strain evidence="1">P33-2</strain>
        <strain evidence="2 5">Y2</strain>
    </source>
</reference>
<dbReference type="InterPro" id="IPR015996">
    <property type="entry name" value="UCP028451"/>
</dbReference>
<dbReference type="EMBL" id="JARPWY010000091">
    <property type="protein sequence ID" value="MDT2516590.1"/>
    <property type="molecule type" value="Genomic_DNA"/>
</dbReference>
<evidence type="ECO:0000313" key="2">
    <source>
        <dbReference type="EMBL" id="MDT2516590.1"/>
    </source>
</evidence>
<gene>
    <name evidence="3" type="ORF">EK398_21535</name>
    <name evidence="1" type="ORF">P7D43_17790</name>
    <name evidence="2" type="ORF">P7D79_20425</name>
</gene>
<dbReference type="PANTHER" id="PTHR36452:SF1">
    <property type="entry name" value="DUF2461 DOMAIN-CONTAINING PROTEIN"/>
    <property type="match status" value="1"/>
</dbReference>
<comment type="caution">
    <text evidence="2">The sequence shown here is derived from an EMBL/GenBank/DDBJ whole genome shotgun (WGS) entry which is preliminary data.</text>
</comment>
<protein>
    <submittedName>
        <fullName evidence="2">DUF2461 domain-containing protein</fullName>
    </submittedName>
</protein>
<evidence type="ECO:0000313" key="3">
    <source>
        <dbReference type="EMBL" id="RVU93039.1"/>
    </source>
</evidence>
<reference evidence="3 4" key="1">
    <citation type="submission" date="2018-12" db="EMBL/GenBank/DDBJ databases">
        <title>A novel vanA-carrying plasmid in a clinical isolate of Enterococcus avium.</title>
        <authorList>
            <person name="Bernasconi O.J."/>
            <person name="Luzzaro F."/>
            <person name="Endimiani A."/>
        </authorList>
    </citation>
    <scope>NUCLEOTIDE SEQUENCE [LARGE SCALE GENOMIC DNA]</scope>
    <source>
        <strain evidence="3 4">LC0559/18</strain>
    </source>
</reference>
<dbReference type="Pfam" id="PF09365">
    <property type="entry name" value="DUF2461"/>
    <property type="match status" value="1"/>
</dbReference>
<evidence type="ECO:0000313" key="1">
    <source>
        <dbReference type="EMBL" id="MDT2404223.1"/>
    </source>
</evidence>
<evidence type="ECO:0000313" key="5">
    <source>
        <dbReference type="Proteomes" id="UP001264335"/>
    </source>
</evidence>
<dbReference type="AlphaFoldDB" id="A0A2N8PS46"/>
<dbReference type="Proteomes" id="UP001260773">
    <property type="component" value="Unassembled WGS sequence"/>
</dbReference>
<accession>A0A2N8PS46</accession>
<proteinExistence type="predicted"/>
<dbReference type="RefSeq" id="WP_049221428.1">
    <property type="nucleotide sequence ID" value="NZ_JADPDV010000078.1"/>
</dbReference>
<organism evidence="2 5">
    <name type="scientific">Enterococcus avium</name>
    <name type="common">Streptococcus avium</name>
    <dbReference type="NCBI Taxonomy" id="33945"/>
    <lineage>
        <taxon>Bacteria</taxon>
        <taxon>Bacillati</taxon>
        <taxon>Bacillota</taxon>
        <taxon>Bacilli</taxon>
        <taxon>Lactobacillales</taxon>
        <taxon>Enterococcaceae</taxon>
        <taxon>Enterococcus</taxon>
    </lineage>
</organism>
<dbReference type="Proteomes" id="UP001264335">
    <property type="component" value="Unassembled WGS sequence"/>
</dbReference>
<dbReference type="EMBL" id="RYZS01000002">
    <property type="protein sequence ID" value="RVU93039.1"/>
    <property type="molecule type" value="Genomic_DNA"/>
</dbReference>
<dbReference type="InterPro" id="IPR012808">
    <property type="entry name" value="CHP02453"/>
</dbReference>
<dbReference type="Proteomes" id="UP000288388">
    <property type="component" value="Unassembled WGS sequence"/>
</dbReference>
<dbReference type="PIRSF" id="PIRSF028451">
    <property type="entry name" value="UCP028451"/>
    <property type="match status" value="1"/>
</dbReference>
<name>A0A2N8PS46_ENTAV</name>
<dbReference type="EMBL" id="JARPWH010000088">
    <property type="protein sequence ID" value="MDT2404223.1"/>
    <property type="molecule type" value="Genomic_DNA"/>
</dbReference>
<evidence type="ECO:0000313" key="4">
    <source>
        <dbReference type="Proteomes" id="UP000288388"/>
    </source>
</evidence>
<sequence>MTYEKIFNYLSALEKNNQQEWFQQTKDQRKTAVTEFYQLVDELSLALHEKDSEIQFIPAKKLSFKLNRDTRFSHDKTPYNPVFRAHIGPKGKLPIPVGYYIFLKPNNQSFLGGGLFADMFSEATEMIRQAIIEHEAEFLTVIQNPVFTEHFTVLGKQLKRMPRGYENYIDSPIADYLKYKSMYLEYPLTDQEILDSDDFVSETVETFLLMKEFNQFLNNALIDFAFPKRR</sequence>
<dbReference type="PANTHER" id="PTHR36452">
    <property type="entry name" value="CHROMOSOME 12, WHOLE GENOME SHOTGUN SEQUENCE"/>
    <property type="match status" value="1"/>
</dbReference>
<dbReference type="NCBIfam" id="TIGR02453">
    <property type="entry name" value="TIGR02453 family protein"/>
    <property type="match status" value="1"/>
</dbReference>